<dbReference type="SMART" id="SM00065">
    <property type="entry name" value="GAF"/>
    <property type="match status" value="1"/>
</dbReference>
<reference evidence="8 9" key="1">
    <citation type="submission" date="2017-03" db="EMBL/GenBank/DDBJ databases">
        <title>Genome analysis of Rhizobial strains effectives or ineffectives for nitrogen fixation isolated from bean seeds.</title>
        <authorList>
            <person name="Peralta H."/>
            <person name="Aguilar-Vera A."/>
            <person name="Mora Y."/>
            <person name="Vargas-Lagunas C."/>
            <person name="Girard L."/>
            <person name="Mora J."/>
        </authorList>
    </citation>
    <scope>NUCLEOTIDE SEQUENCE [LARGE SCALE GENOMIC DNA]</scope>
    <source>
        <strain evidence="8 9">CCGM3</strain>
    </source>
</reference>
<dbReference type="InterPro" id="IPR036890">
    <property type="entry name" value="HATPase_C_sf"/>
</dbReference>
<feature type="domain" description="Protein kinase" evidence="4">
    <location>
        <begin position="1"/>
        <end position="266"/>
    </location>
</feature>
<dbReference type="PROSITE" id="PS50113">
    <property type="entry name" value="PAC"/>
    <property type="match status" value="1"/>
</dbReference>
<accession>A0A370KEM2</accession>
<dbReference type="SMART" id="SM00387">
    <property type="entry name" value="HATPase_c"/>
    <property type="match status" value="1"/>
</dbReference>
<feature type="domain" description="PAC" evidence="7">
    <location>
        <begin position="1531"/>
        <end position="1583"/>
    </location>
</feature>
<dbReference type="Gene3D" id="1.10.287.130">
    <property type="match status" value="1"/>
</dbReference>
<dbReference type="InterPro" id="IPR000014">
    <property type="entry name" value="PAS"/>
</dbReference>
<organism evidence="8 9">
    <name type="scientific">Rhizobium grahamii</name>
    <dbReference type="NCBI Taxonomy" id="1120045"/>
    <lineage>
        <taxon>Bacteria</taxon>
        <taxon>Pseudomonadati</taxon>
        <taxon>Pseudomonadota</taxon>
        <taxon>Alphaproteobacteria</taxon>
        <taxon>Hyphomicrobiales</taxon>
        <taxon>Rhizobiaceae</taxon>
        <taxon>Rhizobium/Agrobacterium group</taxon>
        <taxon>Rhizobium</taxon>
    </lineage>
</organism>
<dbReference type="SMART" id="SM00388">
    <property type="entry name" value="HisKA"/>
    <property type="match status" value="1"/>
</dbReference>
<dbReference type="Pfam" id="PF02518">
    <property type="entry name" value="HATPase_c"/>
    <property type="match status" value="1"/>
</dbReference>
<dbReference type="PROSITE" id="PS50109">
    <property type="entry name" value="HIS_KIN"/>
    <property type="match status" value="1"/>
</dbReference>
<dbReference type="SUPFAM" id="SSF55781">
    <property type="entry name" value="GAF domain-like"/>
    <property type="match status" value="1"/>
</dbReference>
<evidence type="ECO:0000259" key="5">
    <source>
        <dbReference type="PROSITE" id="PS50109"/>
    </source>
</evidence>
<protein>
    <recommendedName>
        <fullName evidence="2">histidine kinase</fullName>
        <ecNumber evidence="2">2.7.13.3</ecNumber>
    </recommendedName>
</protein>
<feature type="domain" description="Histidine kinase" evidence="5">
    <location>
        <begin position="1599"/>
        <end position="1815"/>
    </location>
</feature>
<dbReference type="InterPro" id="IPR003594">
    <property type="entry name" value="HATPase_dom"/>
</dbReference>
<dbReference type="SUPFAM" id="SSF55785">
    <property type="entry name" value="PYP-like sensor domain (PAS domain)"/>
    <property type="match status" value="1"/>
</dbReference>
<dbReference type="CDD" id="cd00082">
    <property type="entry name" value="HisKA"/>
    <property type="match status" value="1"/>
</dbReference>
<evidence type="ECO:0000259" key="4">
    <source>
        <dbReference type="PROSITE" id="PS50011"/>
    </source>
</evidence>
<dbReference type="Pfam" id="PF01590">
    <property type="entry name" value="GAF"/>
    <property type="match status" value="1"/>
</dbReference>
<dbReference type="SMART" id="SM00086">
    <property type="entry name" value="PAC"/>
    <property type="match status" value="1"/>
</dbReference>
<dbReference type="InterPro" id="IPR036097">
    <property type="entry name" value="HisK_dim/P_sf"/>
</dbReference>
<dbReference type="SUPFAM" id="SSF52540">
    <property type="entry name" value="P-loop containing nucleoside triphosphate hydrolases"/>
    <property type="match status" value="1"/>
</dbReference>
<dbReference type="InterPro" id="IPR003661">
    <property type="entry name" value="HisK_dim/P_dom"/>
</dbReference>
<dbReference type="PANTHER" id="PTHR43642:SF1">
    <property type="entry name" value="HYBRID SIGNAL TRANSDUCTION HISTIDINE KINASE G"/>
    <property type="match status" value="1"/>
</dbReference>
<proteinExistence type="predicted"/>
<dbReference type="Gene3D" id="3.30.450.40">
    <property type="match status" value="1"/>
</dbReference>
<dbReference type="GO" id="GO:0000155">
    <property type="term" value="F:phosphorelay sensor kinase activity"/>
    <property type="evidence" value="ECO:0007669"/>
    <property type="project" value="InterPro"/>
</dbReference>
<dbReference type="InterPro" id="IPR035965">
    <property type="entry name" value="PAS-like_dom_sf"/>
</dbReference>
<evidence type="ECO:0000256" key="2">
    <source>
        <dbReference type="ARBA" id="ARBA00012438"/>
    </source>
</evidence>
<evidence type="ECO:0000313" key="9">
    <source>
        <dbReference type="Proteomes" id="UP000254939"/>
    </source>
</evidence>
<dbReference type="PROSITE" id="PS50011">
    <property type="entry name" value="PROTEIN_KINASE_DOM"/>
    <property type="match status" value="1"/>
</dbReference>
<dbReference type="EC" id="2.7.13.3" evidence="2"/>
<dbReference type="Pfam" id="PF13191">
    <property type="entry name" value="AAA_16"/>
    <property type="match status" value="1"/>
</dbReference>
<dbReference type="InterPro" id="IPR000719">
    <property type="entry name" value="Prot_kinase_dom"/>
</dbReference>
<dbReference type="Gene3D" id="3.40.50.300">
    <property type="entry name" value="P-loop containing nucleotide triphosphate hydrolases"/>
    <property type="match status" value="1"/>
</dbReference>
<dbReference type="InterPro" id="IPR013655">
    <property type="entry name" value="PAS_fold_3"/>
</dbReference>
<dbReference type="Gene3D" id="3.30.450.20">
    <property type="entry name" value="PAS domain"/>
    <property type="match status" value="1"/>
</dbReference>
<dbReference type="SMART" id="SM00220">
    <property type="entry name" value="S_TKc"/>
    <property type="match status" value="1"/>
</dbReference>
<dbReference type="InterPro" id="IPR000700">
    <property type="entry name" value="PAS-assoc_C"/>
</dbReference>
<evidence type="ECO:0000256" key="3">
    <source>
        <dbReference type="ARBA" id="ARBA00022553"/>
    </source>
</evidence>
<dbReference type="InterPro" id="IPR053159">
    <property type="entry name" value="Hybrid_Histidine_Kinase"/>
</dbReference>
<name>A0A370KEM2_9HYPH</name>
<dbReference type="PRINTS" id="PR00344">
    <property type="entry name" value="BCTRLSENSOR"/>
</dbReference>
<dbReference type="InterPro" id="IPR027417">
    <property type="entry name" value="P-loop_NTPase"/>
</dbReference>
<dbReference type="Pfam" id="PF08447">
    <property type="entry name" value="PAS_3"/>
    <property type="match status" value="1"/>
</dbReference>
<dbReference type="GO" id="GO:0005524">
    <property type="term" value="F:ATP binding"/>
    <property type="evidence" value="ECO:0007669"/>
    <property type="project" value="InterPro"/>
</dbReference>
<dbReference type="CDD" id="cd00130">
    <property type="entry name" value="PAS"/>
    <property type="match status" value="1"/>
</dbReference>
<dbReference type="InterPro" id="IPR001610">
    <property type="entry name" value="PAC"/>
</dbReference>
<feature type="domain" description="PAS" evidence="6">
    <location>
        <begin position="1458"/>
        <end position="1517"/>
    </location>
</feature>
<dbReference type="Gene3D" id="3.30.565.10">
    <property type="entry name" value="Histidine kinase-like ATPase, C-terminal domain"/>
    <property type="match status" value="1"/>
</dbReference>
<comment type="catalytic activity">
    <reaction evidence="1">
        <text>ATP + protein L-histidine = ADP + protein N-phospho-L-histidine.</text>
        <dbReference type="EC" id="2.7.13.3"/>
    </reaction>
</comment>
<dbReference type="PROSITE" id="PS50112">
    <property type="entry name" value="PAS"/>
    <property type="match status" value="1"/>
</dbReference>
<dbReference type="Pfam" id="PF00069">
    <property type="entry name" value="Pkinase"/>
    <property type="match status" value="1"/>
</dbReference>
<dbReference type="EMBL" id="NAAC01000046">
    <property type="protein sequence ID" value="RDJ02666.1"/>
    <property type="molecule type" value="Genomic_DNA"/>
</dbReference>
<dbReference type="SUPFAM" id="SSF56112">
    <property type="entry name" value="Protein kinase-like (PK-like)"/>
    <property type="match status" value="1"/>
</dbReference>
<sequence>MDLSRYQMHLLREDAVSALYRGTSNDGGAPLLLVTAASPDTVSECHPRFEYMLSLAGRLDEKWAATPLSLERHDGREFLVLQDQGGLPLTAELGRPFELGRFLAVATNAAAAVRQVHERGLIHKDLRPDRFLADDLGAVRLLGFGKAGSQTRVPELPATARGMADSLPYVSPEQTGRMKEPVDERSDLYSLGIVFYQMLTGELPFMAVDAMEWIHSHVARRPIPPRERHDAIPPVVQSIVLKLLSKNPDDRYQTAAGLESDLRRCLGSFASTGRVEEFDVATADALRHLQVPDKLYGRSLEIRTLLESFEVARSPGGKAVALVSGPAGVGKSSLIRELRKSIPFSGCLFAAGKFDQYTRDIPYATIAQAFRGLVRQILGAGEAELGRWRLALSEALGPNAQLMINLIPELALVIGEQPPAPDMPPHEAKSRFNLVFSRFIQVFARPDNPLVLFIDDVQWLDIPTLDLLARITVDEDVANLMLICAYRDDEVPRGHPLNNARDAFKAGSCRYDELRLGPLDEGEIRHLLADMLGNDVPSVARLAKLVQQKTGGNPFFVLHFIEALDLEGALSYDHETTKWRWDENRIRATKITDNVADLVVSKLGRLPLRALEMVKLMACLGNGTSATILSLITAKPRQEVVGILWEAVEGGLLLRSDDDFVLVHDRVQEAAYRMVPEAERPEIHFRIGSALMEKLPPGALKKHIFEVADQLGRGLDQAVDPHRLERIAELFLEAGRRAKASVAYRSALKYLQTGLSLIEKAGWERYSIRFPLELESAECEYLSGENEVAEAHLVHLAAKAENAVDRGAVVGLRSSLYLTLGDQDKAVEVALEYLRDFGIEWSAHPSDAEVRAGIDHLYERLAGRSIDQLVHLPRMEDRDWLAAMEVLAYTILPAIVTDGNLEELIYLQMVSLSLRHGNCDASCYAYVSVIIPLGLRSGDYASGGQFGRLGLELVERHAMDRFKARVYACYGCFCVPWTRHLSISEKYSRQAMATAVAGADLVFSVAPGEALVAHLLIRGVDLEAAQRDAQQFLEAASKTGFSLAADAAAGQLLHIRELRGIEQPDPALPVPAAFEAYLVEAGERLKLVHAWYWIQRIVARYLAGDYVGALAASREAASNRSAKSFVEIAEFHFYSALAHAAAASRSDDRGRDAHVEALRLHQLHVDIWAKSSPENFGNRAFLLSAEMARLENRSIDALELYEKAIASARQHGFVQNEGIASELAGRFSSSLGLKSTAESFLKNARSCFSAWGATAIVRRLDDENPGIGSESNGIAKPEDHPLEMAAVVAMSQAVSGEIVLDRLIERLMVTVVEHSGAVRGLLLLPKDGEMQIVSEAVTYDDGISVKLNTFERRLPETVLAYVTRTQDVVILDGVGNEHPFAEDPYVHDVPSTSILCLPIVKQKQLVGVLYLENGLSTNLFKQAQVAVLQLLASQAAISLENAALYQAAKDTQEKARRAAEELRLAYDMIPALAWNSDIDGTLLSFNKRWHDFTGLTLEESLGNGWMRAIHPDDLDKVVAKWIEVLGVGEAGEVEARMIRMDGVARSFLIRATPMRDQQGAIIKWYGTNIDIDDLKRMEEAQQHLSRAARLTALGELTASIAHEVNQPLMAIVMNAATCLKWLSEGQLEIEEARQAAERIIRDSHRAGDVIASIRALARKAPLSMEAVEINGMIDGVIVLTRGELQRHGISLATDLDPNAGSVVGDRIQLQQVVLNLILNAAEAMGSATDGPRSLHLRSERLEDGKIMVSVTDSGPGVDPSRRDEIFDAFFTTKTAGLGMGLSICRSIVEAHGGTLWVRANEPTGSVFSFTLKGGAVVRTAP</sequence>
<dbReference type="RefSeq" id="WP_114715729.1">
    <property type="nucleotide sequence ID" value="NZ_KZ857269.1"/>
</dbReference>
<keyword evidence="8" id="KW-0418">Kinase</keyword>
<dbReference type="SUPFAM" id="SSF55874">
    <property type="entry name" value="ATPase domain of HSP90 chaperone/DNA topoisomerase II/histidine kinase"/>
    <property type="match status" value="1"/>
</dbReference>
<dbReference type="SMART" id="SM00091">
    <property type="entry name" value="PAS"/>
    <property type="match status" value="1"/>
</dbReference>
<dbReference type="Pfam" id="PF00512">
    <property type="entry name" value="HisKA"/>
    <property type="match status" value="1"/>
</dbReference>
<dbReference type="InterPro" id="IPR011009">
    <property type="entry name" value="Kinase-like_dom_sf"/>
</dbReference>
<dbReference type="NCBIfam" id="TIGR00229">
    <property type="entry name" value="sensory_box"/>
    <property type="match status" value="1"/>
</dbReference>
<evidence type="ECO:0000259" key="7">
    <source>
        <dbReference type="PROSITE" id="PS50113"/>
    </source>
</evidence>
<comment type="caution">
    <text evidence="8">The sequence shown here is derived from an EMBL/GenBank/DDBJ whole genome shotgun (WGS) entry which is preliminary data.</text>
</comment>
<dbReference type="FunFam" id="3.30.450.20:FF:000099">
    <property type="entry name" value="Sensory box sensor histidine kinase"/>
    <property type="match status" value="1"/>
</dbReference>
<dbReference type="PANTHER" id="PTHR43642">
    <property type="entry name" value="HYBRID SIGNAL TRANSDUCTION HISTIDINE KINASE G"/>
    <property type="match status" value="1"/>
</dbReference>
<dbReference type="InterPro" id="IPR004358">
    <property type="entry name" value="Sig_transdc_His_kin-like_C"/>
</dbReference>
<dbReference type="OrthoDB" id="226486at2"/>
<keyword evidence="3" id="KW-0597">Phosphoprotein</keyword>
<dbReference type="InterPro" id="IPR029016">
    <property type="entry name" value="GAF-like_dom_sf"/>
</dbReference>
<dbReference type="Gene3D" id="1.10.510.10">
    <property type="entry name" value="Transferase(Phosphotransferase) domain 1"/>
    <property type="match status" value="1"/>
</dbReference>
<dbReference type="InterPro" id="IPR041664">
    <property type="entry name" value="AAA_16"/>
</dbReference>
<dbReference type="InterPro" id="IPR003018">
    <property type="entry name" value="GAF"/>
</dbReference>
<dbReference type="Proteomes" id="UP000254939">
    <property type="component" value="Unassembled WGS sequence"/>
</dbReference>
<dbReference type="SUPFAM" id="SSF47384">
    <property type="entry name" value="Homodimeric domain of signal transducing histidine kinase"/>
    <property type="match status" value="1"/>
</dbReference>
<keyword evidence="8" id="KW-0808">Transferase</keyword>
<evidence type="ECO:0000313" key="8">
    <source>
        <dbReference type="EMBL" id="RDJ02666.1"/>
    </source>
</evidence>
<dbReference type="InterPro" id="IPR005467">
    <property type="entry name" value="His_kinase_dom"/>
</dbReference>
<gene>
    <name evidence="8" type="ORF">B5K06_31745</name>
</gene>
<evidence type="ECO:0000259" key="6">
    <source>
        <dbReference type="PROSITE" id="PS50112"/>
    </source>
</evidence>
<evidence type="ECO:0000256" key="1">
    <source>
        <dbReference type="ARBA" id="ARBA00000085"/>
    </source>
</evidence>